<dbReference type="Proteomes" id="UP000828390">
    <property type="component" value="Unassembled WGS sequence"/>
</dbReference>
<evidence type="ECO:0000313" key="2">
    <source>
        <dbReference type="EMBL" id="KAH3747798.1"/>
    </source>
</evidence>
<name>A0A9D4DF22_DREPO</name>
<protein>
    <submittedName>
        <fullName evidence="2">Uncharacterized protein</fullName>
    </submittedName>
</protein>
<feature type="region of interest" description="Disordered" evidence="1">
    <location>
        <begin position="233"/>
        <end position="303"/>
    </location>
</feature>
<keyword evidence="3" id="KW-1185">Reference proteome</keyword>
<evidence type="ECO:0000256" key="1">
    <source>
        <dbReference type="SAM" id="MobiDB-lite"/>
    </source>
</evidence>
<comment type="caution">
    <text evidence="2">The sequence shown here is derived from an EMBL/GenBank/DDBJ whole genome shotgun (WGS) entry which is preliminary data.</text>
</comment>
<accession>A0A9D4DF22</accession>
<organism evidence="2 3">
    <name type="scientific">Dreissena polymorpha</name>
    <name type="common">Zebra mussel</name>
    <name type="synonym">Mytilus polymorpha</name>
    <dbReference type="NCBI Taxonomy" id="45954"/>
    <lineage>
        <taxon>Eukaryota</taxon>
        <taxon>Metazoa</taxon>
        <taxon>Spiralia</taxon>
        <taxon>Lophotrochozoa</taxon>
        <taxon>Mollusca</taxon>
        <taxon>Bivalvia</taxon>
        <taxon>Autobranchia</taxon>
        <taxon>Heteroconchia</taxon>
        <taxon>Euheterodonta</taxon>
        <taxon>Imparidentia</taxon>
        <taxon>Neoheterodontei</taxon>
        <taxon>Myida</taxon>
        <taxon>Dreissenoidea</taxon>
        <taxon>Dreissenidae</taxon>
        <taxon>Dreissena</taxon>
    </lineage>
</organism>
<reference evidence="2" key="2">
    <citation type="submission" date="2020-11" db="EMBL/GenBank/DDBJ databases">
        <authorList>
            <person name="McCartney M.A."/>
            <person name="Auch B."/>
            <person name="Kono T."/>
            <person name="Mallez S."/>
            <person name="Becker A."/>
            <person name="Gohl D.M."/>
            <person name="Silverstein K.A.T."/>
            <person name="Koren S."/>
            <person name="Bechman K.B."/>
            <person name="Herman A."/>
            <person name="Abrahante J.E."/>
            <person name="Garbe J."/>
        </authorList>
    </citation>
    <scope>NUCLEOTIDE SEQUENCE</scope>
    <source>
        <strain evidence="2">Duluth1</strain>
        <tissue evidence="2">Whole animal</tissue>
    </source>
</reference>
<gene>
    <name evidence="2" type="ORF">DPMN_182230</name>
</gene>
<reference evidence="2" key="1">
    <citation type="journal article" date="2019" name="bioRxiv">
        <title>The Genome of the Zebra Mussel, Dreissena polymorpha: A Resource for Invasive Species Research.</title>
        <authorList>
            <person name="McCartney M.A."/>
            <person name="Auch B."/>
            <person name="Kono T."/>
            <person name="Mallez S."/>
            <person name="Zhang Y."/>
            <person name="Obille A."/>
            <person name="Becker A."/>
            <person name="Abrahante J.E."/>
            <person name="Garbe J."/>
            <person name="Badalamenti J.P."/>
            <person name="Herman A."/>
            <person name="Mangelson H."/>
            <person name="Liachko I."/>
            <person name="Sullivan S."/>
            <person name="Sone E.D."/>
            <person name="Koren S."/>
            <person name="Silverstein K.A.T."/>
            <person name="Beckman K.B."/>
            <person name="Gohl D.M."/>
        </authorList>
    </citation>
    <scope>NUCLEOTIDE SEQUENCE</scope>
    <source>
        <strain evidence="2">Duluth1</strain>
        <tissue evidence="2">Whole animal</tissue>
    </source>
</reference>
<dbReference type="EMBL" id="JAIWYP010000010">
    <property type="protein sequence ID" value="KAH3747798.1"/>
    <property type="molecule type" value="Genomic_DNA"/>
</dbReference>
<dbReference type="AlphaFoldDB" id="A0A9D4DF22"/>
<feature type="compositionally biased region" description="Basic and acidic residues" evidence="1">
    <location>
        <begin position="250"/>
        <end position="264"/>
    </location>
</feature>
<feature type="compositionally biased region" description="Polar residues" evidence="1">
    <location>
        <begin position="233"/>
        <end position="242"/>
    </location>
</feature>
<evidence type="ECO:0000313" key="3">
    <source>
        <dbReference type="Proteomes" id="UP000828390"/>
    </source>
</evidence>
<sequence>MLKNAPLVVMTNLRITFHEDRIINVASRVLTRKMPHPWHIIGKNLLTKFHDDWKINLVSRVFTRKNAPAPDIIRKNVLTKFHEDWTINMTFRVKNAPPLTINVAYRGKMTRLRGGHVFQPSGAIFKLVQDIITTNLLTEFHEDRTVNVADKVLTSIFRNLNKKCDGKTERQTTSYFQATVTILKLVQVETNLLTEFHEDRKINVANKRVINANVTDKRRSQNLTMSTLCSKDTETATQSWQHPRSGRGFGLREPEKGKEVDTQDHQGPIQTPDRVNHFQDMAPDTKVPNGRKDGRTDNAYGGG</sequence>
<proteinExistence type="predicted"/>